<dbReference type="SUPFAM" id="SSF48452">
    <property type="entry name" value="TPR-like"/>
    <property type="match status" value="2"/>
</dbReference>
<keyword evidence="3" id="KW-0732">Signal</keyword>
<dbReference type="Gene3D" id="1.25.40.10">
    <property type="entry name" value="Tetratricopeptide repeat domain"/>
    <property type="match status" value="2"/>
</dbReference>
<comment type="caution">
    <text evidence="4">The sequence shown here is derived from an EMBL/GenBank/DDBJ whole genome shotgun (WGS) entry which is preliminary data.</text>
</comment>
<proteinExistence type="predicted"/>
<evidence type="ECO:0000256" key="3">
    <source>
        <dbReference type="SAM" id="SignalP"/>
    </source>
</evidence>
<dbReference type="EMBL" id="JAVRHR010000001">
    <property type="protein sequence ID" value="MDT0606858.1"/>
    <property type="molecule type" value="Genomic_DNA"/>
</dbReference>
<dbReference type="Pfam" id="PF13424">
    <property type="entry name" value="TPR_12"/>
    <property type="match status" value="2"/>
</dbReference>
<evidence type="ECO:0000256" key="2">
    <source>
        <dbReference type="SAM" id="Phobius"/>
    </source>
</evidence>
<keyword evidence="5" id="KW-1185">Reference proteome</keyword>
<sequence>MKRFSALLLLWLCVICGLQGQSTKQDSLLLRFENRNLPDSVRFESGLALAQFKMRFSADNSRAFAKRLLEFTLSKENKTWEADAIKWIGITHTQQGQFPKAHDYFFKNYELVKELNDQRGIAIILGNIGAVYYEMGNYSQAQDYVLKSLKLAEKINEEPIISRALNNLGNIHNDLKDYDTSLDYYQKSLAIKEKIGLKTSLPLVHNNIGLIHSQLNDHQLASASFNESVRLSKEVNDLSSEARGYSNLGVEFAKTNNFNKALEYLNKSIAIKTQINDKDGLASGLAYRGQTYVEMSRYSAARDDCLKALEISVVFKTTNLQKTVCACLSAAYKGLGDYKTSLKYHERFTQLKDTLFNKERTQEITRAEMNYQFEKQQLADSINFHKQQTAQQVAYEQKLNRQNTKFYILLIASLFIIGFLTFLYYKYHQNLKLKKVENQLLNSEIEFKKKDLTTMAVNISNNQEWAASLAERLRTIKVSTGRKRQKEFEFLEEEIKNKVWVNKDSGDFYKKVDELSSSFYARLNQQFEGLTKTEVRLCSFIKLNLNTKQIATLQNINPSSVKMSRNRLRKKLRLSPEDDLSAFLRTL</sequence>
<gene>
    <name evidence="4" type="ORF">RM706_07445</name>
</gene>
<evidence type="ECO:0000313" key="5">
    <source>
        <dbReference type="Proteomes" id="UP001255246"/>
    </source>
</evidence>
<feature type="repeat" description="TPR" evidence="1">
    <location>
        <begin position="122"/>
        <end position="155"/>
    </location>
</feature>
<dbReference type="Proteomes" id="UP001255246">
    <property type="component" value="Unassembled WGS sequence"/>
</dbReference>
<feature type="repeat" description="TPR" evidence="1">
    <location>
        <begin position="242"/>
        <end position="275"/>
    </location>
</feature>
<name>A0ABU3AAE4_9FLAO</name>
<dbReference type="PROSITE" id="PS50005">
    <property type="entry name" value="TPR"/>
    <property type="match status" value="3"/>
</dbReference>
<feature type="transmembrane region" description="Helical" evidence="2">
    <location>
        <begin position="406"/>
        <end position="425"/>
    </location>
</feature>
<reference evidence="4 5" key="1">
    <citation type="submission" date="2023-09" db="EMBL/GenBank/DDBJ databases">
        <authorList>
            <person name="Rey-Velasco X."/>
        </authorList>
    </citation>
    <scope>NUCLEOTIDE SEQUENCE [LARGE SCALE GENOMIC DNA]</scope>
    <source>
        <strain evidence="4 5">F388</strain>
    </source>
</reference>
<feature type="signal peptide" evidence="3">
    <location>
        <begin position="1"/>
        <end position="20"/>
    </location>
</feature>
<dbReference type="InterPro" id="IPR016032">
    <property type="entry name" value="Sig_transdc_resp-reg_C-effctor"/>
</dbReference>
<organism evidence="4 5">
    <name type="scientific">Croceitalea rosinachiae</name>
    <dbReference type="NCBI Taxonomy" id="3075596"/>
    <lineage>
        <taxon>Bacteria</taxon>
        <taxon>Pseudomonadati</taxon>
        <taxon>Bacteroidota</taxon>
        <taxon>Flavobacteriia</taxon>
        <taxon>Flavobacteriales</taxon>
        <taxon>Flavobacteriaceae</taxon>
        <taxon>Croceitalea</taxon>
    </lineage>
</organism>
<evidence type="ECO:0000256" key="1">
    <source>
        <dbReference type="PROSITE-ProRule" id="PRU00339"/>
    </source>
</evidence>
<protein>
    <submittedName>
        <fullName evidence="4">Tetratricopeptide repeat protein</fullName>
    </submittedName>
</protein>
<accession>A0ABU3AAE4</accession>
<dbReference type="InterPro" id="IPR011990">
    <property type="entry name" value="TPR-like_helical_dom_sf"/>
</dbReference>
<evidence type="ECO:0000313" key="4">
    <source>
        <dbReference type="EMBL" id="MDT0606858.1"/>
    </source>
</evidence>
<dbReference type="RefSeq" id="WP_311350401.1">
    <property type="nucleotide sequence ID" value="NZ_JAVRHR010000001.1"/>
</dbReference>
<feature type="chain" id="PRO_5045450487" evidence="3">
    <location>
        <begin position="21"/>
        <end position="587"/>
    </location>
</feature>
<keyword evidence="2" id="KW-0812">Transmembrane</keyword>
<dbReference type="SUPFAM" id="SSF46894">
    <property type="entry name" value="C-terminal effector domain of the bipartite response regulators"/>
    <property type="match status" value="1"/>
</dbReference>
<keyword evidence="2" id="KW-1133">Transmembrane helix</keyword>
<dbReference type="SMART" id="SM00028">
    <property type="entry name" value="TPR"/>
    <property type="match status" value="6"/>
</dbReference>
<keyword evidence="1" id="KW-0802">TPR repeat</keyword>
<feature type="repeat" description="TPR" evidence="1">
    <location>
        <begin position="162"/>
        <end position="195"/>
    </location>
</feature>
<dbReference type="InterPro" id="IPR019734">
    <property type="entry name" value="TPR_rpt"/>
</dbReference>
<dbReference type="PANTHER" id="PTHR10098">
    <property type="entry name" value="RAPSYN-RELATED"/>
    <property type="match status" value="1"/>
</dbReference>
<keyword evidence="2" id="KW-0472">Membrane</keyword>